<evidence type="ECO:0000313" key="4">
    <source>
        <dbReference type="Proteomes" id="UP001357223"/>
    </source>
</evidence>
<keyword evidence="4" id="KW-1185">Reference proteome</keyword>
<dbReference type="Pfam" id="PF06713">
    <property type="entry name" value="bPH_4"/>
    <property type="match status" value="1"/>
</dbReference>
<feature type="domain" description="Uncharacterized protein YyaB-like PH" evidence="2">
    <location>
        <begin position="30"/>
        <end position="103"/>
    </location>
</feature>
<organism evidence="3 4">
    <name type="scientific">Niallia oryzisoli</name>
    <dbReference type="NCBI Taxonomy" id="1737571"/>
    <lineage>
        <taxon>Bacteria</taxon>
        <taxon>Bacillati</taxon>
        <taxon>Bacillota</taxon>
        <taxon>Bacilli</taxon>
        <taxon>Bacillales</taxon>
        <taxon>Bacillaceae</taxon>
        <taxon>Niallia</taxon>
    </lineage>
</organism>
<protein>
    <submittedName>
        <fullName evidence="3">PH domain-containing protein</fullName>
    </submittedName>
</protein>
<evidence type="ECO:0000259" key="2">
    <source>
        <dbReference type="Pfam" id="PF06713"/>
    </source>
</evidence>
<dbReference type="EMBL" id="CP137640">
    <property type="protein sequence ID" value="WVX79459.1"/>
    <property type="molecule type" value="Genomic_DNA"/>
</dbReference>
<proteinExistence type="predicted"/>
<name>A0ABZ2CEB2_9BACI</name>
<keyword evidence="1" id="KW-0812">Transmembrane</keyword>
<dbReference type="Proteomes" id="UP001357223">
    <property type="component" value="Chromosome"/>
</dbReference>
<keyword evidence="1" id="KW-0472">Membrane</keyword>
<dbReference type="InterPro" id="IPR009589">
    <property type="entry name" value="PH_YyaB-like"/>
</dbReference>
<sequence>MTPEFLDKQWIKIIILFPIGFGFMWIWFKTGYTIENHFLKIEYGPIKKKIKIDEIHSIRETTNPFTAPALSMDKIEITYARFHTISISPKKKMEFARLLLKQNPYIKT</sequence>
<evidence type="ECO:0000256" key="1">
    <source>
        <dbReference type="SAM" id="Phobius"/>
    </source>
</evidence>
<dbReference type="RefSeq" id="WP_338448393.1">
    <property type="nucleotide sequence ID" value="NZ_CP137640.1"/>
</dbReference>
<gene>
    <name evidence="3" type="ORF">R4Z09_19440</name>
</gene>
<keyword evidence="1" id="KW-1133">Transmembrane helix</keyword>
<evidence type="ECO:0000313" key="3">
    <source>
        <dbReference type="EMBL" id="WVX79459.1"/>
    </source>
</evidence>
<accession>A0ABZ2CEB2</accession>
<feature type="transmembrane region" description="Helical" evidence="1">
    <location>
        <begin position="9"/>
        <end position="28"/>
    </location>
</feature>
<reference evidence="3 4" key="1">
    <citation type="submission" date="2023-10" db="EMBL/GenBank/DDBJ databases">
        <title>Niallia locisalis sp.nov. isolated from a salt pond sample.</title>
        <authorList>
            <person name="Li X.-J."/>
            <person name="Dong L."/>
        </authorList>
    </citation>
    <scope>NUCLEOTIDE SEQUENCE [LARGE SCALE GENOMIC DNA]</scope>
    <source>
        <strain evidence="3 4">DSM 29761</strain>
    </source>
</reference>